<dbReference type="PROSITE" id="PS01149">
    <property type="entry name" value="PSI_RSU"/>
    <property type="match status" value="1"/>
</dbReference>
<dbReference type="AlphaFoldDB" id="A0A645ES15"/>
<feature type="domain" description="Pseudouridine synthase RsuA/RluA-like" evidence="4">
    <location>
        <begin position="1"/>
        <end position="131"/>
    </location>
</feature>
<dbReference type="PANTHER" id="PTHR47683">
    <property type="entry name" value="PSEUDOURIDINE SYNTHASE FAMILY PROTEIN-RELATED"/>
    <property type="match status" value="1"/>
</dbReference>
<dbReference type="EC" id="5.4.99.19" evidence="5"/>
<dbReference type="FunFam" id="3.30.70.1560:FF:000001">
    <property type="entry name" value="Pseudouridine synthase"/>
    <property type="match status" value="1"/>
</dbReference>
<sequence length="176" mass="20090">MNKPAGIVCATEDPAQKTVIDILEEPYRHMKLFPAGRLDKDTVGLLLLTNDGEFAHSMLSPQKHVYKTYYAKVSGAVTEEDVWKFKEGLIISGEYKTMPARLDMIRSGNISEVKVMIREGKFHQVKRMFESVNKKVLYLKRIQIGSYLLDEDLPEGQSREIDKMQASKMLENPPIN</sequence>
<dbReference type="Gene3D" id="3.30.70.580">
    <property type="entry name" value="Pseudouridine synthase I, catalytic domain, N-terminal subdomain"/>
    <property type="match status" value="1"/>
</dbReference>
<comment type="similarity">
    <text evidence="1">Belongs to the pseudouridine synthase RsuA family.</text>
</comment>
<dbReference type="InterPro" id="IPR018496">
    <property type="entry name" value="PsdUridine_synth_RsuA/RluB_CS"/>
</dbReference>
<dbReference type="GO" id="GO:0005829">
    <property type="term" value="C:cytosol"/>
    <property type="evidence" value="ECO:0007669"/>
    <property type="project" value="UniProtKB-ARBA"/>
</dbReference>
<evidence type="ECO:0000259" key="4">
    <source>
        <dbReference type="Pfam" id="PF00849"/>
    </source>
</evidence>
<evidence type="ECO:0000256" key="3">
    <source>
        <dbReference type="ARBA" id="ARBA00023235"/>
    </source>
</evidence>
<dbReference type="SUPFAM" id="SSF55120">
    <property type="entry name" value="Pseudouridine synthase"/>
    <property type="match status" value="1"/>
</dbReference>
<proteinExistence type="inferred from homology"/>
<comment type="caution">
    <text evidence="5">The sequence shown here is derived from an EMBL/GenBank/DDBJ whole genome shotgun (WGS) entry which is preliminary data.</text>
</comment>
<keyword evidence="3 5" id="KW-0413">Isomerase</keyword>
<protein>
    <submittedName>
        <fullName evidence="5">Ribosomal small subunit pseudouridine synthase A</fullName>
        <ecNumber evidence="5">5.4.99.19</ecNumber>
    </submittedName>
</protein>
<dbReference type="InterPro" id="IPR042092">
    <property type="entry name" value="PsdUridine_s_RsuA/RluB/E/F_cat"/>
</dbReference>
<dbReference type="GO" id="GO:0160136">
    <property type="term" value="F:16S rRNA pseudouridine(516) synthase activity"/>
    <property type="evidence" value="ECO:0007669"/>
    <property type="project" value="UniProtKB-EC"/>
</dbReference>
<dbReference type="EMBL" id="VSSQ01050727">
    <property type="protein sequence ID" value="MPN04808.1"/>
    <property type="molecule type" value="Genomic_DNA"/>
</dbReference>
<dbReference type="InterPro" id="IPR000748">
    <property type="entry name" value="PsdUridine_synth_RsuA/RluB/E/F"/>
</dbReference>
<dbReference type="InterPro" id="IPR050343">
    <property type="entry name" value="RsuA_PseudoU_synthase"/>
</dbReference>
<dbReference type="GO" id="GO:0003723">
    <property type="term" value="F:RNA binding"/>
    <property type="evidence" value="ECO:0007669"/>
    <property type="project" value="UniProtKB-KW"/>
</dbReference>
<reference evidence="5" key="1">
    <citation type="submission" date="2019-08" db="EMBL/GenBank/DDBJ databases">
        <authorList>
            <person name="Kucharzyk K."/>
            <person name="Murdoch R.W."/>
            <person name="Higgins S."/>
            <person name="Loffler F."/>
        </authorList>
    </citation>
    <scope>NUCLEOTIDE SEQUENCE</scope>
</reference>
<organism evidence="5">
    <name type="scientific">bioreactor metagenome</name>
    <dbReference type="NCBI Taxonomy" id="1076179"/>
    <lineage>
        <taxon>unclassified sequences</taxon>
        <taxon>metagenomes</taxon>
        <taxon>ecological metagenomes</taxon>
    </lineage>
</organism>
<dbReference type="GO" id="GO:0001522">
    <property type="term" value="P:pseudouridine synthesis"/>
    <property type="evidence" value="ECO:0007669"/>
    <property type="project" value="InterPro"/>
</dbReference>
<gene>
    <name evidence="5" type="primary">rsuA_11</name>
    <name evidence="5" type="ORF">SDC9_152056</name>
</gene>
<dbReference type="InterPro" id="IPR020094">
    <property type="entry name" value="TruA/RsuA/RluB/E/F_N"/>
</dbReference>
<keyword evidence="2" id="KW-0694">RNA-binding</keyword>
<dbReference type="InterPro" id="IPR006145">
    <property type="entry name" value="PsdUridine_synth_RsuA/RluA"/>
</dbReference>
<accession>A0A645ES15</accession>
<dbReference type="Gene3D" id="3.30.70.1560">
    <property type="entry name" value="Alpha-L RNA-binding motif"/>
    <property type="match status" value="1"/>
</dbReference>
<dbReference type="InterPro" id="IPR020103">
    <property type="entry name" value="PsdUridine_synth_cat_dom_sf"/>
</dbReference>
<dbReference type="PANTHER" id="PTHR47683:SF4">
    <property type="entry name" value="PSEUDOURIDINE SYNTHASE"/>
    <property type="match status" value="1"/>
</dbReference>
<name>A0A645ES15_9ZZZZ</name>
<dbReference type="Pfam" id="PF00849">
    <property type="entry name" value="PseudoU_synth_2"/>
    <property type="match status" value="1"/>
</dbReference>
<dbReference type="CDD" id="cd02553">
    <property type="entry name" value="PseudoU_synth_RsuA"/>
    <property type="match status" value="1"/>
</dbReference>
<dbReference type="GO" id="GO:0006364">
    <property type="term" value="P:rRNA processing"/>
    <property type="evidence" value="ECO:0007669"/>
    <property type="project" value="UniProtKB-ARBA"/>
</dbReference>
<evidence type="ECO:0000313" key="5">
    <source>
        <dbReference type="EMBL" id="MPN04808.1"/>
    </source>
</evidence>
<evidence type="ECO:0000256" key="1">
    <source>
        <dbReference type="ARBA" id="ARBA00008348"/>
    </source>
</evidence>
<evidence type="ECO:0000256" key="2">
    <source>
        <dbReference type="ARBA" id="ARBA00022884"/>
    </source>
</evidence>
<dbReference type="NCBIfam" id="TIGR00093">
    <property type="entry name" value="pseudouridine synthase"/>
    <property type="match status" value="1"/>
</dbReference>